<evidence type="ECO:0000313" key="10">
    <source>
        <dbReference type="Proteomes" id="UP000661691"/>
    </source>
</evidence>
<comment type="caution">
    <text evidence="9">The sequence shown here is derived from an EMBL/GenBank/DDBJ whole genome shotgun (WGS) entry which is preliminary data.</text>
</comment>
<dbReference type="GO" id="GO:0016829">
    <property type="term" value="F:lyase activity"/>
    <property type="evidence" value="ECO:0007669"/>
    <property type="project" value="UniProtKB-KW"/>
</dbReference>
<organism evidence="9 10">
    <name type="scientific">Polycladospora coralii</name>
    <dbReference type="NCBI Taxonomy" id="2771432"/>
    <lineage>
        <taxon>Bacteria</taxon>
        <taxon>Bacillati</taxon>
        <taxon>Bacillota</taxon>
        <taxon>Bacilli</taxon>
        <taxon>Bacillales</taxon>
        <taxon>Thermoactinomycetaceae</taxon>
        <taxon>Polycladospora</taxon>
    </lineage>
</organism>
<dbReference type="SUPFAM" id="SSF143081">
    <property type="entry name" value="BB1717-like"/>
    <property type="match status" value="1"/>
</dbReference>
<evidence type="ECO:0000256" key="1">
    <source>
        <dbReference type="ARBA" id="ARBA00008136"/>
    </source>
</evidence>
<dbReference type="EC" id="3.4.-.-" evidence="8"/>
<proteinExistence type="inferred from homology"/>
<dbReference type="PANTHER" id="PTHR13604">
    <property type="entry name" value="DC12-RELATED"/>
    <property type="match status" value="1"/>
</dbReference>
<dbReference type="InterPro" id="IPR036590">
    <property type="entry name" value="SRAP-like"/>
</dbReference>
<dbReference type="AlphaFoldDB" id="A0A926N8S1"/>
<keyword evidence="4 8" id="KW-0378">Hydrolase</keyword>
<dbReference type="GO" id="GO:0006508">
    <property type="term" value="P:proteolysis"/>
    <property type="evidence" value="ECO:0007669"/>
    <property type="project" value="UniProtKB-KW"/>
</dbReference>
<evidence type="ECO:0000256" key="5">
    <source>
        <dbReference type="ARBA" id="ARBA00023124"/>
    </source>
</evidence>
<evidence type="ECO:0000256" key="4">
    <source>
        <dbReference type="ARBA" id="ARBA00022801"/>
    </source>
</evidence>
<dbReference type="GO" id="GO:0003697">
    <property type="term" value="F:single-stranded DNA binding"/>
    <property type="evidence" value="ECO:0007669"/>
    <property type="project" value="InterPro"/>
</dbReference>
<accession>A0A926N8S1</accession>
<evidence type="ECO:0000313" key="9">
    <source>
        <dbReference type="EMBL" id="MBD1371442.1"/>
    </source>
</evidence>
<keyword evidence="5" id="KW-0190">Covalent protein-DNA linkage</keyword>
<keyword evidence="7" id="KW-0456">Lyase</keyword>
<keyword evidence="3" id="KW-0227">DNA damage</keyword>
<keyword evidence="10" id="KW-1185">Reference proteome</keyword>
<dbReference type="Proteomes" id="UP000661691">
    <property type="component" value="Unassembled WGS sequence"/>
</dbReference>
<comment type="similarity">
    <text evidence="1 8">Belongs to the SOS response-associated peptidase family.</text>
</comment>
<evidence type="ECO:0000256" key="2">
    <source>
        <dbReference type="ARBA" id="ARBA00022670"/>
    </source>
</evidence>
<keyword evidence="2 8" id="KW-0645">Protease</keyword>
<sequence>MCGRFTLYTPKHTLQDRFQFELMDDVSTRYNIAPSQLILSVVNDHGKRKGVFLRWGLIPSWVKDQKIGYKMINARAETVDEKPSYRRLLARKRCLILANGFYEWKKTDNGKQPYLIGLKSGKPFAFCGLWDQWQAIYSCTIITTKPNGLMKPIHGRMPSILQRDDEETWLDPNISDSAYLKSLLHPYSDDDMTAVPVSTLVNSPRNDTAECLNPISM</sequence>
<dbReference type="GO" id="GO:0008233">
    <property type="term" value="F:peptidase activity"/>
    <property type="evidence" value="ECO:0007669"/>
    <property type="project" value="UniProtKB-KW"/>
</dbReference>
<dbReference type="PANTHER" id="PTHR13604:SF0">
    <property type="entry name" value="ABASIC SITE PROCESSING PROTEIN HMCES"/>
    <property type="match status" value="1"/>
</dbReference>
<name>A0A926N8S1_9BACL</name>
<dbReference type="Pfam" id="PF02586">
    <property type="entry name" value="SRAP"/>
    <property type="match status" value="1"/>
</dbReference>
<evidence type="ECO:0000256" key="3">
    <source>
        <dbReference type="ARBA" id="ARBA00022763"/>
    </source>
</evidence>
<protein>
    <recommendedName>
        <fullName evidence="8">Abasic site processing protein</fullName>
        <ecNumber evidence="8">3.4.-.-</ecNumber>
    </recommendedName>
</protein>
<evidence type="ECO:0000256" key="7">
    <source>
        <dbReference type="ARBA" id="ARBA00023239"/>
    </source>
</evidence>
<dbReference type="EMBL" id="JACXAH010000003">
    <property type="protein sequence ID" value="MBD1371442.1"/>
    <property type="molecule type" value="Genomic_DNA"/>
</dbReference>
<dbReference type="Gene3D" id="3.90.1680.10">
    <property type="entry name" value="SOS response associated peptidase-like"/>
    <property type="match status" value="1"/>
</dbReference>
<evidence type="ECO:0000256" key="8">
    <source>
        <dbReference type="RuleBase" id="RU364100"/>
    </source>
</evidence>
<dbReference type="RefSeq" id="WP_191141537.1">
    <property type="nucleotide sequence ID" value="NZ_JACXAH010000003.1"/>
</dbReference>
<keyword evidence="6" id="KW-0238">DNA-binding</keyword>
<reference evidence="9" key="1">
    <citation type="submission" date="2020-09" db="EMBL/GenBank/DDBJ databases">
        <title>A novel bacterium of genus Hazenella, isolated from South China Sea.</title>
        <authorList>
            <person name="Huang H."/>
            <person name="Mo K."/>
            <person name="Hu Y."/>
        </authorList>
    </citation>
    <scope>NUCLEOTIDE SEQUENCE</scope>
    <source>
        <strain evidence="9">IB182357</strain>
    </source>
</reference>
<dbReference type="InterPro" id="IPR003738">
    <property type="entry name" value="SRAP"/>
</dbReference>
<gene>
    <name evidence="9" type="ORF">IC620_03615</name>
</gene>
<dbReference type="GO" id="GO:0106300">
    <property type="term" value="P:protein-DNA covalent cross-linking repair"/>
    <property type="evidence" value="ECO:0007669"/>
    <property type="project" value="InterPro"/>
</dbReference>
<evidence type="ECO:0000256" key="6">
    <source>
        <dbReference type="ARBA" id="ARBA00023125"/>
    </source>
</evidence>